<feature type="transmembrane region" description="Helical" evidence="6">
    <location>
        <begin position="308"/>
        <end position="326"/>
    </location>
</feature>
<proteinExistence type="predicted"/>
<feature type="transmembrane region" description="Helical" evidence="6">
    <location>
        <begin position="363"/>
        <end position="383"/>
    </location>
</feature>
<feature type="transmembrane region" description="Helical" evidence="6">
    <location>
        <begin position="182"/>
        <end position="200"/>
    </location>
</feature>
<dbReference type="GO" id="GO:0022857">
    <property type="term" value="F:transmembrane transporter activity"/>
    <property type="evidence" value="ECO:0007669"/>
    <property type="project" value="InterPro"/>
</dbReference>
<dbReference type="CDD" id="cd06580">
    <property type="entry name" value="TM_PBP1_transp_TpRbsC_like"/>
    <property type="match status" value="1"/>
</dbReference>
<keyword evidence="4 6" id="KW-1133">Transmembrane helix</keyword>
<dbReference type="InterPro" id="IPR001851">
    <property type="entry name" value="ABC_transp_permease"/>
</dbReference>
<evidence type="ECO:0000256" key="5">
    <source>
        <dbReference type="ARBA" id="ARBA00023136"/>
    </source>
</evidence>
<comment type="subcellular location">
    <subcellularLocation>
        <location evidence="1">Cell membrane</location>
        <topology evidence="1">Multi-pass membrane protein</topology>
    </subcellularLocation>
</comment>
<dbReference type="Pfam" id="PF02653">
    <property type="entry name" value="BPD_transp_2"/>
    <property type="match status" value="1"/>
</dbReference>
<feature type="transmembrane region" description="Helical" evidence="6">
    <location>
        <begin position="234"/>
        <end position="252"/>
    </location>
</feature>
<feature type="transmembrane region" description="Helical" evidence="6">
    <location>
        <begin position="22"/>
        <end position="43"/>
    </location>
</feature>
<sequence length="401" mass="40842">MSAEAKVEASTDQPQRRDGSRVVLVSGLSVILAMFVGGALIALSDPEVTKHLSHPLTFLKDAVASAAKAYYALFQGAIFDSSMMQAGGIVRGFNPLSETIVAATPLLCAGLAVALAFRAGLFNIGAQGQIIFGAICSASVGFMLSLPVGIHLLVAVVAGIIGGAFYGGLAGFLKARTGAHEVIVTIMLNYIALNFLGWLLSTRPYLRHGRNDPISPPIHSSAAFPLIAGSTLRVNAGIFVALAAAVFVGWLLNRTTLGFKFRAVGANSSAARTAGISVSKAYIGVMLISGGLAGLGGATQVLGTERSLTGGIAASLGFDAITVALLGRGSPLGTVLSALLFGALKAGGLAMQAKTGTPLDIVLVIQALVVLFIAAPALVRAVFRLKEGGASTLSLSKGWNG</sequence>
<evidence type="ECO:0000256" key="2">
    <source>
        <dbReference type="ARBA" id="ARBA00022475"/>
    </source>
</evidence>
<evidence type="ECO:0000256" key="1">
    <source>
        <dbReference type="ARBA" id="ARBA00004651"/>
    </source>
</evidence>
<protein>
    <submittedName>
        <fullName evidence="7">L-arabinose transporter permease protein</fullName>
    </submittedName>
</protein>
<evidence type="ECO:0000313" key="7">
    <source>
        <dbReference type="EMBL" id="OIQ81089.1"/>
    </source>
</evidence>
<feature type="transmembrane region" description="Helical" evidence="6">
    <location>
        <begin position="150"/>
        <end position="170"/>
    </location>
</feature>
<feature type="transmembrane region" description="Helical" evidence="6">
    <location>
        <begin position="100"/>
        <end position="117"/>
    </location>
</feature>
<dbReference type="EMBL" id="MLJW01000971">
    <property type="protein sequence ID" value="OIQ81089.1"/>
    <property type="molecule type" value="Genomic_DNA"/>
</dbReference>
<dbReference type="AlphaFoldDB" id="A0A1J5QBT7"/>
<feature type="transmembrane region" description="Helical" evidence="6">
    <location>
        <begin position="333"/>
        <end position="351"/>
    </location>
</feature>
<evidence type="ECO:0000256" key="6">
    <source>
        <dbReference type="SAM" id="Phobius"/>
    </source>
</evidence>
<dbReference type="PANTHER" id="PTHR47089:SF1">
    <property type="entry name" value="GUANOSINE ABC TRANSPORTER PERMEASE PROTEIN NUPP"/>
    <property type="match status" value="1"/>
</dbReference>
<feature type="transmembrane region" description="Helical" evidence="6">
    <location>
        <begin position="124"/>
        <end position="144"/>
    </location>
</feature>
<name>A0A1J5QBT7_9ZZZZ</name>
<evidence type="ECO:0000256" key="4">
    <source>
        <dbReference type="ARBA" id="ARBA00022989"/>
    </source>
</evidence>
<keyword evidence="3 6" id="KW-0812">Transmembrane</keyword>
<comment type="caution">
    <text evidence="7">The sequence shown here is derived from an EMBL/GenBank/DDBJ whole genome shotgun (WGS) entry which is preliminary data.</text>
</comment>
<reference evidence="7" key="1">
    <citation type="submission" date="2016-10" db="EMBL/GenBank/DDBJ databases">
        <title>Sequence of Gallionella enrichment culture.</title>
        <authorList>
            <person name="Poehlein A."/>
            <person name="Muehling M."/>
            <person name="Daniel R."/>
        </authorList>
    </citation>
    <scope>NUCLEOTIDE SEQUENCE</scope>
</reference>
<accession>A0A1J5QBT7</accession>
<dbReference type="GO" id="GO:0005886">
    <property type="term" value="C:plasma membrane"/>
    <property type="evidence" value="ECO:0007669"/>
    <property type="project" value="UniProtKB-SubCell"/>
</dbReference>
<dbReference type="PANTHER" id="PTHR47089">
    <property type="entry name" value="ABC TRANSPORTER, PERMEASE PROTEIN"/>
    <property type="match status" value="1"/>
</dbReference>
<feature type="transmembrane region" description="Helical" evidence="6">
    <location>
        <begin position="281"/>
        <end position="302"/>
    </location>
</feature>
<evidence type="ECO:0000256" key="3">
    <source>
        <dbReference type="ARBA" id="ARBA00022692"/>
    </source>
</evidence>
<gene>
    <name evidence="7" type="ORF">GALL_371420</name>
</gene>
<organism evidence="7">
    <name type="scientific">mine drainage metagenome</name>
    <dbReference type="NCBI Taxonomy" id="410659"/>
    <lineage>
        <taxon>unclassified sequences</taxon>
        <taxon>metagenomes</taxon>
        <taxon>ecological metagenomes</taxon>
    </lineage>
</organism>
<keyword evidence="2" id="KW-1003">Cell membrane</keyword>
<keyword evidence="5 6" id="KW-0472">Membrane</keyword>